<proteinExistence type="predicted"/>
<reference evidence="2" key="4">
    <citation type="submission" date="2017-10" db="EMBL/GenBank/DDBJ databases">
        <title>Bioaugmenting a lab-scale membrane bioreactor with Sphingobium fuliginis OMI to degrade 4-tert-butylphenol.</title>
        <authorList>
            <person name="Takada K."/>
            <person name="Shiba T."/>
            <person name="Soda S."/>
            <person name="Inoue D."/>
            <person name="Miyake M."/>
            <person name="Eguchi M."/>
            <person name="Ike M."/>
        </authorList>
    </citation>
    <scope>NUCLEOTIDE SEQUENCE</scope>
    <source>
        <strain evidence="2">OMI</strain>
    </source>
</reference>
<evidence type="ECO:0000313" key="5">
    <source>
        <dbReference type="Proteomes" id="UP000628109"/>
    </source>
</evidence>
<feature type="compositionally biased region" description="Polar residues" evidence="1">
    <location>
        <begin position="68"/>
        <end position="77"/>
    </location>
</feature>
<dbReference type="EMBL" id="BMDU01000006">
    <property type="protein sequence ID" value="GFZ95672.1"/>
    <property type="molecule type" value="Genomic_DNA"/>
</dbReference>
<dbReference type="RefSeq" id="WP_061935063.1">
    <property type="nucleotide sequence ID" value="NZ_BEWI01000032.1"/>
</dbReference>
<reference evidence="3" key="3">
    <citation type="journal article" date="2014" name="Int. J. Syst. Evol. Microbiol.">
        <title>Complete genome of a new Firmicutes species belonging to the dominant human colonic microbiota ('Ruminococcus bicirculans') reveals two chromosomes and a selective capacity to utilize plant glucans.</title>
        <authorList>
            <consortium name="NISC Comparative Sequencing Program"/>
            <person name="Wegmann U."/>
            <person name="Louis P."/>
            <person name="Goesmann A."/>
            <person name="Henrissat B."/>
            <person name="Duncan S.H."/>
            <person name="Flint H.J."/>
        </authorList>
    </citation>
    <scope>NUCLEOTIDE SEQUENCE</scope>
    <source>
        <strain evidence="3">CCM 7327</strain>
    </source>
</reference>
<name>A0A292ZLL1_SPHSA</name>
<evidence type="ECO:0000313" key="4">
    <source>
        <dbReference type="Proteomes" id="UP000221538"/>
    </source>
</evidence>
<reference evidence="2 4" key="2">
    <citation type="journal article" date="2013" name="Environ. Sci. Technol.">
        <title>The 4-tert-butylphenol-utilizing bacterium Sphingobium fuliginis OMI can degrade bisphenols via phenolic ring hydroxylation and meta-cleavage pathway.</title>
        <authorList>
            <person name="Ogata Y."/>
            <person name="Goda S."/>
            <person name="Toyama T."/>
            <person name="Sei K."/>
            <person name="Ike M."/>
        </authorList>
    </citation>
    <scope>NUCLEOTIDE SEQUENCE [LARGE SCALE GENOMIC DNA]</scope>
    <source>
        <strain evidence="2 4">OMI</strain>
    </source>
</reference>
<reference evidence="3" key="7">
    <citation type="submission" date="2024-05" db="EMBL/GenBank/DDBJ databases">
        <authorList>
            <person name="Sun Q."/>
            <person name="Sedlacek I."/>
        </authorList>
    </citation>
    <scope>NUCLEOTIDE SEQUENCE</scope>
    <source>
        <strain evidence="3">CCM 7327</strain>
    </source>
</reference>
<organism evidence="2 4">
    <name type="scientific">Sphingobium fuliginis (strain ATCC 27551)</name>
    <dbReference type="NCBI Taxonomy" id="336203"/>
    <lineage>
        <taxon>Bacteria</taxon>
        <taxon>Pseudomonadati</taxon>
        <taxon>Pseudomonadota</taxon>
        <taxon>Alphaproteobacteria</taxon>
        <taxon>Sphingomonadales</taxon>
        <taxon>Sphingomonadaceae</taxon>
        <taxon>Sphingobium</taxon>
    </lineage>
</organism>
<accession>A0A292ZLL1</accession>
<evidence type="ECO:0000256" key="1">
    <source>
        <dbReference type="SAM" id="MobiDB-lite"/>
    </source>
</evidence>
<feature type="region of interest" description="Disordered" evidence="1">
    <location>
        <begin position="55"/>
        <end position="77"/>
    </location>
</feature>
<evidence type="ECO:0000313" key="3">
    <source>
        <dbReference type="EMBL" id="GFZ95672.1"/>
    </source>
</evidence>
<evidence type="ECO:0000313" key="2">
    <source>
        <dbReference type="EMBL" id="GAY23806.1"/>
    </source>
</evidence>
<comment type="caution">
    <text evidence="2">The sequence shown here is derived from an EMBL/GenBank/DDBJ whole genome shotgun (WGS) entry which is preliminary data.</text>
</comment>
<protein>
    <submittedName>
        <fullName evidence="2">Uncharacterized protein</fullName>
    </submittedName>
</protein>
<dbReference type="EMBL" id="BEWI01000032">
    <property type="protein sequence ID" value="GAY23806.1"/>
    <property type="molecule type" value="Genomic_DNA"/>
</dbReference>
<reference evidence="2" key="5">
    <citation type="submission" date="2017-10" db="EMBL/GenBank/DDBJ databases">
        <authorList>
            <person name="Banno H."/>
            <person name="Chua N.-H."/>
        </authorList>
    </citation>
    <scope>NUCLEOTIDE SEQUENCE</scope>
    <source>
        <strain evidence="2">OMI</strain>
    </source>
</reference>
<dbReference type="Proteomes" id="UP000628109">
    <property type="component" value="Unassembled WGS sequence"/>
</dbReference>
<dbReference type="Proteomes" id="UP000221538">
    <property type="component" value="Unassembled WGS sequence"/>
</dbReference>
<reference evidence="2 4" key="1">
    <citation type="journal article" date="2013" name="Biodegradation">
        <title>Occurrence of 4-tert-butylphenol (4-t-BP) biodegradation in an aquatic sample caused by the presence of Spirodela polyrrhiza and isolation of a 4-t-BP-utilizing bacterium.</title>
        <authorList>
            <person name="Ogata Y."/>
            <person name="Toyama T."/>
            <person name="Yu N."/>
            <person name="Wang X."/>
            <person name="Sei K."/>
            <person name="Ike M."/>
        </authorList>
    </citation>
    <scope>NUCLEOTIDE SEQUENCE [LARGE SCALE GENOMIC DNA]</scope>
    <source>
        <strain evidence="2 4">OMI</strain>
    </source>
</reference>
<gene>
    <name evidence="3" type="ORF">GCM10019071_27430</name>
    <name evidence="2" type="ORF">SFOMI_4384</name>
</gene>
<reference evidence="5" key="6">
    <citation type="journal article" date="2019" name="Int. J. Syst. Evol. Microbiol.">
        <title>The Global Catalogue of Microorganisms (GCM) 10K type strain sequencing project: providing services to taxonomists for standard genome sequencing and annotation.</title>
        <authorList>
            <consortium name="The Broad Institute Genomics Platform"/>
            <consortium name="The Broad Institute Genome Sequencing Center for Infectious Disease"/>
            <person name="Wu L."/>
            <person name="Ma J."/>
        </authorList>
    </citation>
    <scope>NUCLEOTIDE SEQUENCE [LARGE SCALE GENOMIC DNA]</scope>
    <source>
        <strain evidence="5">CCM 7327</strain>
    </source>
</reference>
<sequence length="109" mass="12635">MRRDARKLLEKLNRKDFAYREFEDRFSETELWPIFAAVLGDQKVVGDDAARLPVRQVQQDERPAPAARTSQPQAAPNQIFAQYGAPQRRAAPKNNVDLKEFFNRFSELD</sequence>
<dbReference type="AlphaFoldDB" id="A0A292ZLL1"/>
<keyword evidence="5" id="KW-1185">Reference proteome</keyword>